<dbReference type="GO" id="GO:0030688">
    <property type="term" value="C:preribosome, small subunit precursor"/>
    <property type="evidence" value="ECO:0007669"/>
    <property type="project" value="TreeGrafter"/>
</dbReference>
<name>A0AAD5UTQ4_9APHY</name>
<comment type="catalytic activity">
    <reaction evidence="11">
        <text>L-threonyl-[protein] + ATP = O-phospho-L-threonyl-[protein] + ADP + H(+)</text>
        <dbReference type="Rhea" id="RHEA:46608"/>
        <dbReference type="Rhea" id="RHEA-COMP:11060"/>
        <dbReference type="Rhea" id="RHEA-COMP:11605"/>
        <dbReference type="ChEBI" id="CHEBI:15378"/>
        <dbReference type="ChEBI" id="CHEBI:30013"/>
        <dbReference type="ChEBI" id="CHEBI:30616"/>
        <dbReference type="ChEBI" id="CHEBI:61977"/>
        <dbReference type="ChEBI" id="CHEBI:456216"/>
        <dbReference type="EC" id="2.7.11.1"/>
    </reaction>
</comment>
<dbReference type="InterPro" id="IPR036388">
    <property type="entry name" value="WH-like_DNA-bd_sf"/>
</dbReference>
<feature type="compositionally biased region" description="Basic and acidic residues" evidence="13">
    <location>
        <begin position="476"/>
        <end position="491"/>
    </location>
</feature>
<evidence type="ECO:0000256" key="6">
    <source>
        <dbReference type="ARBA" id="ARBA00022723"/>
    </source>
</evidence>
<dbReference type="GO" id="GO:0005524">
    <property type="term" value="F:ATP binding"/>
    <property type="evidence" value="ECO:0007669"/>
    <property type="project" value="UniProtKB-KW"/>
</dbReference>
<dbReference type="SUPFAM" id="SSF46785">
    <property type="entry name" value="Winged helix' DNA-binding domain"/>
    <property type="match status" value="1"/>
</dbReference>
<feature type="region of interest" description="Disordered" evidence="13">
    <location>
        <begin position="311"/>
        <end position="491"/>
    </location>
</feature>
<evidence type="ECO:0000256" key="9">
    <source>
        <dbReference type="ARBA" id="ARBA00022840"/>
    </source>
</evidence>
<dbReference type="PROSITE" id="PS01245">
    <property type="entry name" value="RIO1"/>
    <property type="match status" value="1"/>
</dbReference>
<dbReference type="FunFam" id="1.10.10.10:FF:000053">
    <property type="entry name" value="Serine/threonine-protein kinase RIO2"/>
    <property type="match status" value="1"/>
</dbReference>
<dbReference type="SUPFAM" id="SSF56112">
    <property type="entry name" value="Protein kinase-like (PK-like)"/>
    <property type="match status" value="1"/>
</dbReference>
<evidence type="ECO:0000256" key="4">
    <source>
        <dbReference type="ARBA" id="ARBA00022527"/>
    </source>
</evidence>
<feature type="compositionally biased region" description="Acidic residues" evidence="13">
    <location>
        <begin position="317"/>
        <end position="343"/>
    </location>
</feature>
<keyword evidence="16" id="KW-1185">Reference proteome</keyword>
<dbReference type="GO" id="GO:0004674">
    <property type="term" value="F:protein serine/threonine kinase activity"/>
    <property type="evidence" value="ECO:0007669"/>
    <property type="project" value="UniProtKB-KW"/>
</dbReference>
<dbReference type="SMART" id="SM00090">
    <property type="entry name" value="RIO"/>
    <property type="match status" value="1"/>
</dbReference>
<dbReference type="GO" id="GO:0046872">
    <property type="term" value="F:metal ion binding"/>
    <property type="evidence" value="ECO:0007669"/>
    <property type="project" value="UniProtKB-KW"/>
</dbReference>
<dbReference type="AlphaFoldDB" id="A0AAD5UTQ4"/>
<evidence type="ECO:0000256" key="5">
    <source>
        <dbReference type="ARBA" id="ARBA00022679"/>
    </source>
</evidence>
<evidence type="ECO:0000256" key="10">
    <source>
        <dbReference type="ARBA" id="ARBA00022842"/>
    </source>
</evidence>
<evidence type="ECO:0000256" key="13">
    <source>
        <dbReference type="SAM" id="MobiDB-lite"/>
    </source>
</evidence>
<dbReference type="PANTHER" id="PTHR45852:SF1">
    <property type="entry name" value="SERINE_THREONINE-PROTEIN KINASE RIO2"/>
    <property type="match status" value="1"/>
</dbReference>
<dbReference type="Gene3D" id="1.10.510.10">
    <property type="entry name" value="Transferase(Phosphotransferase) domain 1"/>
    <property type="match status" value="1"/>
</dbReference>
<feature type="compositionally biased region" description="Polar residues" evidence="13">
    <location>
        <begin position="413"/>
        <end position="436"/>
    </location>
</feature>
<comment type="cofactor">
    <cofactor evidence="1">
        <name>Mg(2+)</name>
        <dbReference type="ChEBI" id="CHEBI:18420"/>
    </cofactor>
</comment>
<dbReference type="Pfam" id="PF09202">
    <property type="entry name" value="Rio2_N"/>
    <property type="match status" value="1"/>
</dbReference>
<keyword evidence="8" id="KW-0418">Kinase</keyword>
<dbReference type="InterPro" id="IPR030484">
    <property type="entry name" value="Rio2"/>
</dbReference>
<keyword evidence="7" id="KW-0547">Nucleotide-binding</keyword>
<dbReference type="EC" id="2.7.11.1" evidence="3"/>
<dbReference type="InterPro" id="IPR011009">
    <property type="entry name" value="Kinase-like_dom_sf"/>
</dbReference>
<keyword evidence="10" id="KW-0460">Magnesium</keyword>
<dbReference type="Gene3D" id="3.30.200.20">
    <property type="entry name" value="Phosphorylase Kinase, domain 1"/>
    <property type="match status" value="2"/>
</dbReference>
<gene>
    <name evidence="15" type="ORF">NLI96_g10387</name>
</gene>
<dbReference type="InterPro" id="IPR018934">
    <property type="entry name" value="RIO_dom"/>
</dbReference>
<dbReference type="GO" id="GO:0030490">
    <property type="term" value="P:maturation of SSU-rRNA"/>
    <property type="evidence" value="ECO:0007669"/>
    <property type="project" value="TreeGrafter"/>
</dbReference>
<dbReference type="InterPro" id="IPR000687">
    <property type="entry name" value="RIO_kinase"/>
</dbReference>
<dbReference type="InterPro" id="IPR015285">
    <property type="entry name" value="RIO2_wHTH_N"/>
</dbReference>
<evidence type="ECO:0000256" key="2">
    <source>
        <dbReference type="ARBA" id="ARBA00009196"/>
    </source>
</evidence>
<keyword evidence="4" id="KW-0723">Serine/threonine-protein kinase</keyword>
<evidence type="ECO:0000256" key="7">
    <source>
        <dbReference type="ARBA" id="ARBA00022741"/>
    </source>
</evidence>
<keyword evidence="9" id="KW-0067">ATP-binding</keyword>
<evidence type="ECO:0000313" key="15">
    <source>
        <dbReference type="EMBL" id="KAJ3477549.1"/>
    </source>
</evidence>
<evidence type="ECO:0000256" key="3">
    <source>
        <dbReference type="ARBA" id="ARBA00012513"/>
    </source>
</evidence>
<keyword evidence="6" id="KW-0479">Metal-binding</keyword>
<protein>
    <recommendedName>
        <fullName evidence="3">non-specific serine/threonine protein kinase</fullName>
        <ecNumber evidence="3">2.7.11.1</ecNumber>
    </recommendedName>
</protein>
<dbReference type="EMBL" id="JANAWD010000584">
    <property type="protein sequence ID" value="KAJ3477549.1"/>
    <property type="molecule type" value="Genomic_DNA"/>
</dbReference>
<evidence type="ECO:0000256" key="12">
    <source>
        <dbReference type="ARBA" id="ARBA00048679"/>
    </source>
</evidence>
<dbReference type="GO" id="GO:0005634">
    <property type="term" value="C:nucleus"/>
    <property type="evidence" value="ECO:0007669"/>
    <property type="project" value="TreeGrafter"/>
</dbReference>
<dbReference type="CDD" id="cd05144">
    <property type="entry name" value="RIO2_C"/>
    <property type="match status" value="1"/>
</dbReference>
<dbReference type="InterPro" id="IPR018935">
    <property type="entry name" value="RIO_kinase_CS"/>
</dbReference>
<feature type="domain" description="RIO kinase" evidence="14">
    <location>
        <begin position="65"/>
        <end position="278"/>
    </location>
</feature>
<accession>A0AAD5UTQ4</accession>
<proteinExistence type="inferred from homology"/>
<sequence>MKLDATDLRYITSDEFRVLTSVEMGSKNHEIVPTVLIVQISGLRNGGVNKILGSLAKRNLVAKVQNAKYDGYRLTYGGYDYLAMRALSKRDSMYSVGNQIGVGKESDIYIVADQEGNEMVLKLHRAEGMGIYEGNIRSPRSAPSVNFLEKVLHEHGFPVPKPIDQARHCILMGFIDAYPLRQVSSVPSPGALYSKLMDLIVRFARSGLIHGDFNEFNILIRRDTGEPVVIDFPQMVSTSHENAEWYFNRDVECIRTFFRRRFQYESKLYPRFRTTLKEADGDGEGFRLDVVVAASGFKKSDQKVLEEYMDSVKETPAEEEEESEEEETDEEEEEEEEEEDTGEAEGSNVPQEEQDSAVAIVEQDQIIKAEEEDISVHFAGGSSMPQEGHHDESHPSPVLSTRHLSRSPPASRHGSQSRSASPSSLVELTAGLSIQDSGIKDRVANEVAKQRARQQRKYHSKRGAQRIGGRQKGSKAKMDTRVKPDKSGVWD</sequence>
<dbReference type="Proteomes" id="UP001212997">
    <property type="component" value="Unassembled WGS sequence"/>
</dbReference>
<feature type="compositionally biased region" description="Basic residues" evidence="13">
    <location>
        <begin position="450"/>
        <end position="464"/>
    </location>
</feature>
<comment type="catalytic activity">
    <reaction evidence="12">
        <text>L-seryl-[protein] + ATP = O-phospho-L-seryl-[protein] + ADP + H(+)</text>
        <dbReference type="Rhea" id="RHEA:17989"/>
        <dbReference type="Rhea" id="RHEA-COMP:9863"/>
        <dbReference type="Rhea" id="RHEA-COMP:11604"/>
        <dbReference type="ChEBI" id="CHEBI:15378"/>
        <dbReference type="ChEBI" id="CHEBI:29999"/>
        <dbReference type="ChEBI" id="CHEBI:30616"/>
        <dbReference type="ChEBI" id="CHEBI:83421"/>
        <dbReference type="ChEBI" id="CHEBI:456216"/>
        <dbReference type="EC" id="2.7.11.1"/>
    </reaction>
</comment>
<dbReference type="InterPro" id="IPR036390">
    <property type="entry name" value="WH_DNA-bd_sf"/>
</dbReference>
<dbReference type="Pfam" id="PF01163">
    <property type="entry name" value="RIO1"/>
    <property type="match status" value="1"/>
</dbReference>
<reference evidence="15" key="1">
    <citation type="submission" date="2022-07" db="EMBL/GenBank/DDBJ databases">
        <title>Genome Sequence of Physisporinus lineatus.</title>
        <authorList>
            <person name="Buettner E."/>
        </authorList>
    </citation>
    <scope>NUCLEOTIDE SEQUENCE</scope>
    <source>
        <strain evidence="15">VT162</strain>
    </source>
</reference>
<keyword evidence="5" id="KW-0808">Transferase</keyword>
<evidence type="ECO:0000259" key="14">
    <source>
        <dbReference type="SMART" id="SM00090"/>
    </source>
</evidence>
<dbReference type="Gene3D" id="1.10.10.10">
    <property type="entry name" value="Winged helix-like DNA-binding domain superfamily/Winged helix DNA-binding domain"/>
    <property type="match status" value="1"/>
</dbReference>
<dbReference type="PANTHER" id="PTHR45852">
    <property type="entry name" value="SER/THR-PROTEIN KINASE RIO2"/>
    <property type="match status" value="1"/>
</dbReference>
<evidence type="ECO:0000256" key="11">
    <source>
        <dbReference type="ARBA" id="ARBA00047899"/>
    </source>
</evidence>
<comment type="caution">
    <text evidence="15">The sequence shown here is derived from an EMBL/GenBank/DDBJ whole genome shotgun (WGS) entry which is preliminary data.</text>
</comment>
<evidence type="ECO:0000256" key="1">
    <source>
        <dbReference type="ARBA" id="ARBA00001946"/>
    </source>
</evidence>
<evidence type="ECO:0000256" key="8">
    <source>
        <dbReference type="ARBA" id="ARBA00022777"/>
    </source>
</evidence>
<dbReference type="GO" id="GO:0005829">
    <property type="term" value="C:cytosol"/>
    <property type="evidence" value="ECO:0007669"/>
    <property type="project" value="TreeGrafter"/>
</dbReference>
<comment type="similarity">
    <text evidence="2">Belongs to the protein kinase superfamily. RIO-type Ser/Thr kinase family.</text>
</comment>
<evidence type="ECO:0000313" key="16">
    <source>
        <dbReference type="Proteomes" id="UP001212997"/>
    </source>
</evidence>
<organism evidence="15 16">
    <name type="scientific">Meripilus lineatus</name>
    <dbReference type="NCBI Taxonomy" id="2056292"/>
    <lineage>
        <taxon>Eukaryota</taxon>
        <taxon>Fungi</taxon>
        <taxon>Dikarya</taxon>
        <taxon>Basidiomycota</taxon>
        <taxon>Agaricomycotina</taxon>
        <taxon>Agaricomycetes</taxon>
        <taxon>Polyporales</taxon>
        <taxon>Meripilaceae</taxon>
        <taxon>Meripilus</taxon>
    </lineage>
</organism>